<dbReference type="Pfam" id="PF01408">
    <property type="entry name" value="GFO_IDH_MocA"/>
    <property type="match status" value="1"/>
</dbReference>
<protein>
    <submittedName>
        <fullName evidence="5">Gfo/Idh/MocA family oxidoreductase</fullName>
    </submittedName>
</protein>
<feature type="domain" description="GFO/IDH/MocA-like oxidoreductase" evidence="4">
    <location>
        <begin position="129"/>
        <end position="242"/>
    </location>
</feature>
<dbReference type="InterPro" id="IPR051317">
    <property type="entry name" value="Gfo/Idh/MocA_oxidoreduct"/>
</dbReference>
<evidence type="ECO:0000256" key="2">
    <source>
        <dbReference type="ARBA" id="ARBA00023002"/>
    </source>
</evidence>
<reference evidence="5 6" key="1">
    <citation type="submission" date="2024-02" db="EMBL/GenBank/DDBJ databases">
        <title>First report Erwinia aphidicola in onion in Chile.</title>
        <authorList>
            <person name="Valenzuela M."/>
            <person name="Pena M."/>
            <person name="Dutta B."/>
        </authorList>
    </citation>
    <scope>NUCLEOTIDE SEQUENCE [LARGE SCALE GENOMIC DNA]</scope>
    <source>
        <strain evidence="5 6">QCJ3A</strain>
    </source>
</reference>
<evidence type="ECO:0000259" key="4">
    <source>
        <dbReference type="Pfam" id="PF22725"/>
    </source>
</evidence>
<feature type="domain" description="Gfo/Idh/MocA-like oxidoreductase N-terminal" evidence="3">
    <location>
        <begin position="1"/>
        <end position="120"/>
    </location>
</feature>
<dbReference type="SUPFAM" id="SSF55347">
    <property type="entry name" value="Glyceraldehyde-3-phosphate dehydrogenase-like, C-terminal domain"/>
    <property type="match status" value="1"/>
</dbReference>
<dbReference type="InterPro" id="IPR000683">
    <property type="entry name" value="Gfo/Idh/MocA-like_OxRdtase_N"/>
</dbReference>
<name>A0ABU8DBI3_ERWAP</name>
<keyword evidence="2" id="KW-0560">Oxidoreductase</keyword>
<dbReference type="EMBL" id="JBANEI010000001">
    <property type="protein sequence ID" value="MEI2680661.1"/>
    <property type="molecule type" value="Genomic_DNA"/>
</dbReference>
<dbReference type="InterPro" id="IPR055170">
    <property type="entry name" value="GFO_IDH_MocA-like_dom"/>
</dbReference>
<dbReference type="PANTHER" id="PTHR43708:SF5">
    <property type="entry name" value="CONSERVED EXPRESSED OXIDOREDUCTASE (EUROFUNG)-RELATED"/>
    <property type="match status" value="1"/>
</dbReference>
<organism evidence="5 6">
    <name type="scientific">Erwinia aphidicola</name>
    <dbReference type="NCBI Taxonomy" id="68334"/>
    <lineage>
        <taxon>Bacteria</taxon>
        <taxon>Pseudomonadati</taxon>
        <taxon>Pseudomonadota</taxon>
        <taxon>Gammaproteobacteria</taxon>
        <taxon>Enterobacterales</taxon>
        <taxon>Erwiniaceae</taxon>
        <taxon>Erwinia</taxon>
    </lineage>
</organism>
<dbReference type="InterPro" id="IPR036291">
    <property type="entry name" value="NAD(P)-bd_dom_sf"/>
</dbReference>
<keyword evidence="6" id="KW-1185">Reference proteome</keyword>
<evidence type="ECO:0000259" key="3">
    <source>
        <dbReference type="Pfam" id="PF01408"/>
    </source>
</evidence>
<sequence>MKIGLVGYGTGGQYFHAPYICAAQGVELAGIVARAPATVARVKADFPEVPVYPSLTAMLAAGVDIVTITTPPETRRELVLQAIDAGVAVIADKPFAPDAQTGRELAAAAQAKGVVLGIYHNRRFDADIVTLRKVIEQQRVGKPWRLHNRMDLDDPLTLDGGEMGGLLRDMGSHLVDQAVWLLGPVKSVFAQTDIIQRPEGPTDASFVITLMHTSGVHSHISSSKLNHLASRELRLYGDKGSYLANSSDVQATAIFAGKKPADDLAGWGYEPEALWGTLRTDKGEERVPSEQGRYHAYYEAFAAAVRDGTEPPVTSEQAIRTLEVLDAALLSAKEGRLVTLTKP</sequence>
<dbReference type="Proteomes" id="UP001306592">
    <property type="component" value="Unassembled WGS sequence"/>
</dbReference>
<evidence type="ECO:0000313" key="5">
    <source>
        <dbReference type="EMBL" id="MEI2680661.1"/>
    </source>
</evidence>
<evidence type="ECO:0000313" key="6">
    <source>
        <dbReference type="Proteomes" id="UP001306592"/>
    </source>
</evidence>
<gene>
    <name evidence="5" type="ORF">V8N49_03160</name>
</gene>
<comment type="similarity">
    <text evidence="1">Belongs to the Gfo/Idh/MocA family.</text>
</comment>
<proteinExistence type="inferred from homology"/>
<dbReference type="PANTHER" id="PTHR43708">
    <property type="entry name" value="CONSERVED EXPRESSED OXIDOREDUCTASE (EUROFUNG)"/>
    <property type="match status" value="1"/>
</dbReference>
<evidence type="ECO:0000256" key="1">
    <source>
        <dbReference type="ARBA" id="ARBA00010928"/>
    </source>
</evidence>
<dbReference type="Pfam" id="PF22725">
    <property type="entry name" value="GFO_IDH_MocA_C3"/>
    <property type="match status" value="1"/>
</dbReference>
<dbReference type="SUPFAM" id="SSF51735">
    <property type="entry name" value="NAD(P)-binding Rossmann-fold domains"/>
    <property type="match status" value="1"/>
</dbReference>
<dbReference type="RefSeq" id="WP_048916511.1">
    <property type="nucleotide sequence ID" value="NZ_CAKKMT010000003.1"/>
</dbReference>
<accession>A0ABU8DBI3</accession>
<dbReference type="Gene3D" id="3.40.50.720">
    <property type="entry name" value="NAD(P)-binding Rossmann-like Domain"/>
    <property type="match status" value="1"/>
</dbReference>
<comment type="caution">
    <text evidence="5">The sequence shown here is derived from an EMBL/GenBank/DDBJ whole genome shotgun (WGS) entry which is preliminary data.</text>
</comment>
<dbReference type="Gene3D" id="3.30.360.10">
    <property type="entry name" value="Dihydrodipicolinate Reductase, domain 2"/>
    <property type="match status" value="1"/>
</dbReference>